<dbReference type="Gene3D" id="3.40.50.410">
    <property type="entry name" value="von Willebrand factor, type A domain"/>
    <property type="match status" value="1"/>
</dbReference>
<comment type="caution">
    <text evidence="2">The sequence shown here is derived from an EMBL/GenBank/DDBJ whole genome shotgun (WGS) entry which is preliminary data.</text>
</comment>
<dbReference type="EMBL" id="DMAI01000015">
    <property type="protein sequence ID" value="HAE46006.1"/>
    <property type="molecule type" value="Genomic_DNA"/>
</dbReference>
<reference evidence="2 3" key="1">
    <citation type="journal article" date="2018" name="Nat. Biotechnol.">
        <title>A standardized bacterial taxonomy based on genome phylogeny substantially revises the tree of life.</title>
        <authorList>
            <person name="Parks D.H."/>
            <person name="Chuvochina M."/>
            <person name="Waite D.W."/>
            <person name="Rinke C."/>
            <person name="Skarshewski A."/>
            <person name="Chaumeil P.A."/>
            <person name="Hugenholtz P."/>
        </authorList>
    </citation>
    <scope>NUCLEOTIDE SEQUENCE [LARGE SCALE GENOMIC DNA]</scope>
    <source>
        <strain evidence="2">UBA8739</strain>
    </source>
</reference>
<dbReference type="InterPro" id="IPR002035">
    <property type="entry name" value="VWF_A"/>
</dbReference>
<protein>
    <recommendedName>
        <fullName evidence="1">VWFA domain-containing protein</fullName>
    </recommendedName>
</protein>
<dbReference type="CDD" id="cd00198">
    <property type="entry name" value="vWFA"/>
    <property type="match status" value="1"/>
</dbReference>
<name>A0A3B9IE52_9PROT</name>
<dbReference type="Proteomes" id="UP000257706">
    <property type="component" value="Unassembled WGS sequence"/>
</dbReference>
<dbReference type="AlphaFoldDB" id="A0A3B9IE52"/>
<dbReference type="PROSITE" id="PS50234">
    <property type="entry name" value="VWFA"/>
    <property type="match status" value="1"/>
</dbReference>
<dbReference type="SUPFAM" id="SSF53300">
    <property type="entry name" value="vWA-like"/>
    <property type="match status" value="1"/>
</dbReference>
<sequence length="722" mass="79492">MRAYLPMTRPIEGSDRRMTMIRSAPAAAPVRHLALVHLALAHLALALFVIALLSPEIARAQSATAGGPLTEIEGSDFYQRVLSLPGAELHRSPDTATATGRRPPVFSVYYVYGHSQVRGQNWVEVADNIYGDGRAWLPAELTVPWSTMVVMEYAPVGQRGPLLFFEEPEAVNAVLRARDRERIVNNLIEAARQGRGEDGVLSFEETGGVVGGARATEAGYLMPVLSFQRSRKLGVQLLEIASLNRDAGPPPPPPSVKTCDGTLIPTTDERAALRHIRTGIVFVVDTTISMGPYIERLREAVQIAHDELKAAGLLDRTSFGLIAYRNDMSLEPQKSQLEYVTRVFQPLTCGAEPGRLLDRMGAVKPARVSTRSFSEDAIAGLYEALGGQSADLGPAERMVWEDADARFIFLITDAGALPAGDPQSKYPGVDLAAIHADATGKDVTIFPIHLISKEAQARNNVGPATEQYRLLAMDQGQTNNYKSVAADDVEMYDKIIREAIGEVITTVKKWERGEKLTQLSVPLNPDPETQPIGDLIVNKMFNVQQRFLGRVQGGRAPQFFEAWAADQDLAKPDRMALRASVFLTRNQLSALGQRLEAVLRDAKAAYTDQRTAFQDMQSVTAITAVDPNLDTRSIDSQDKLQAFLERLPYKTRLLTMRPKDWRTLGALRQLTLIGDIEYKLNAYRELSASDCWIDMTPRIPGQTSRRGDPGLEVCAVSLERLP</sequence>
<organism evidence="2 3">
    <name type="scientific">Tistrella mobilis</name>
    <dbReference type="NCBI Taxonomy" id="171437"/>
    <lineage>
        <taxon>Bacteria</taxon>
        <taxon>Pseudomonadati</taxon>
        <taxon>Pseudomonadota</taxon>
        <taxon>Alphaproteobacteria</taxon>
        <taxon>Geminicoccales</taxon>
        <taxon>Geminicoccaceae</taxon>
        <taxon>Tistrella</taxon>
    </lineage>
</organism>
<dbReference type="InterPro" id="IPR036465">
    <property type="entry name" value="vWFA_dom_sf"/>
</dbReference>
<gene>
    <name evidence="2" type="ORF">DCK97_01170</name>
</gene>
<evidence type="ECO:0000259" key="1">
    <source>
        <dbReference type="PROSITE" id="PS50234"/>
    </source>
</evidence>
<evidence type="ECO:0000313" key="2">
    <source>
        <dbReference type="EMBL" id="HAE46006.1"/>
    </source>
</evidence>
<proteinExistence type="predicted"/>
<feature type="domain" description="VWFA" evidence="1">
    <location>
        <begin position="279"/>
        <end position="500"/>
    </location>
</feature>
<evidence type="ECO:0000313" key="3">
    <source>
        <dbReference type="Proteomes" id="UP000257706"/>
    </source>
</evidence>
<accession>A0A3B9IE52</accession>